<accession>A0A5D0IEW2</accession>
<dbReference type="EMBL" id="VSDQ01000460">
    <property type="protein sequence ID" value="TYA82204.1"/>
    <property type="molecule type" value="Genomic_DNA"/>
</dbReference>
<comment type="caution">
    <text evidence="1">The sequence shown here is derived from an EMBL/GenBank/DDBJ whole genome shotgun (WGS) entry which is preliminary data.</text>
</comment>
<dbReference type="AlphaFoldDB" id="A0A5D0IEW2"/>
<evidence type="ECO:0008006" key="3">
    <source>
        <dbReference type="Google" id="ProtNLM"/>
    </source>
</evidence>
<organism evidence="1 2">
    <name type="scientific">Seonamhaeicola marinus</name>
    <dbReference type="NCBI Taxonomy" id="1912246"/>
    <lineage>
        <taxon>Bacteria</taxon>
        <taxon>Pseudomonadati</taxon>
        <taxon>Bacteroidota</taxon>
        <taxon>Flavobacteriia</taxon>
        <taxon>Flavobacteriales</taxon>
        <taxon>Flavobacteriaceae</taxon>
    </lineage>
</organism>
<feature type="non-terminal residue" evidence="1">
    <location>
        <position position="67"/>
    </location>
</feature>
<dbReference type="RefSeq" id="WP_148541171.1">
    <property type="nucleotide sequence ID" value="NZ_VSDQ01000460.1"/>
</dbReference>
<keyword evidence="2" id="KW-1185">Reference proteome</keyword>
<reference evidence="1 2" key="1">
    <citation type="submission" date="2019-08" db="EMBL/GenBank/DDBJ databases">
        <title>Seonamhaeicola sediminis sp. nov., isolated from marine sediment.</title>
        <authorList>
            <person name="Cao W.R."/>
        </authorList>
    </citation>
    <scope>NUCLEOTIDE SEQUENCE [LARGE SCALE GENOMIC DNA]</scope>
    <source>
        <strain evidence="1 2">B011</strain>
    </source>
</reference>
<dbReference type="Proteomes" id="UP000323930">
    <property type="component" value="Unassembled WGS sequence"/>
</dbReference>
<evidence type="ECO:0000313" key="1">
    <source>
        <dbReference type="EMBL" id="TYA82204.1"/>
    </source>
</evidence>
<sequence>MKRIFLFHVILFASQFIVSQNNWQYYTRIADSLQQQNDYNAALKLRLQAVEIAQRTEQDTLPFLKLL</sequence>
<gene>
    <name evidence="1" type="ORF">FUA24_07715</name>
</gene>
<proteinExistence type="predicted"/>
<protein>
    <recommendedName>
        <fullName evidence="3">Tetratricopeptide repeat protein</fullName>
    </recommendedName>
</protein>
<evidence type="ECO:0000313" key="2">
    <source>
        <dbReference type="Proteomes" id="UP000323930"/>
    </source>
</evidence>
<name>A0A5D0IEW2_9FLAO</name>